<dbReference type="HAMAP" id="MF_01631">
    <property type="entry name" value="GlmU"/>
    <property type="match status" value="1"/>
</dbReference>
<dbReference type="EC" id="2.3.1.157" evidence="19"/>
<evidence type="ECO:0000256" key="14">
    <source>
        <dbReference type="ARBA" id="ARBA00023315"/>
    </source>
</evidence>
<evidence type="ECO:0000256" key="15">
    <source>
        <dbReference type="ARBA" id="ARBA00023316"/>
    </source>
</evidence>
<dbReference type="CDD" id="cd02540">
    <property type="entry name" value="GT2_GlmU_N_bac"/>
    <property type="match status" value="1"/>
</dbReference>
<dbReference type="AlphaFoldDB" id="A0A1W1CT79"/>
<keyword evidence="9" id="KW-0677">Repeat</keyword>
<dbReference type="NCBIfam" id="TIGR01173">
    <property type="entry name" value="glmU"/>
    <property type="match status" value="1"/>
</dbReference>
<evidence type="ECO:0000256" key="7">
    <source>
        <dbReference type="ARBA" id="ARBA00022695"/>
    </source>
</evidence>
<keyword evidence="5" id="KW-0963">Cytoplasm</keyword>
<evidence type="ECO:0000256" key="13">
    <source>
        <dbReference type="ARBA" id="ARBA00023268"/>
    </source>
</evidence>
<dbReference type="PANTHER" id="PTHR43584">
    <property type="entry name" value="NUCLEOTIDYL TRANSFERASE"/>
    <property type="match status" value="1"/>
</dbReference>
<keyword evidence="12" id="KW-0573">Peptidoglycan synthesis</keyword>
<evidence type="ECO:0000256" key="17">
    <source>
        <dbReference type="ARBA" id="ARBA00048493"/>
    </source>
</evidence>
<dbReference type="InterPro" id="IPR005882">
    <property type="entry name" value="Bifunctional_GlmU"/>
</dbReference>
<evidence type="ECO:0000256" key="3">
    <source>
        <dbReference type="ARBA" id="ARBA00007707"/>
    </source>
</evidence>
<evidence type="ECO:0000256" key="6">
    <source>
        <dbReference type="ARBA" id="ARBA00022679"/>
    </source>
</evidence>
<evidence type="ECO:0000256" key="2">
    <source>
        <dbReference type="ARBA" id="ARBA00004496"/>
    </source>
</evidence>
<comment type="catalytic activity">
    <reaction evidence="16">
        <text>alpha-D-glucosamine 1-phosphate + acetyl-CoA = N-acetyl-alpha-D-glucosamine 1-phosphate + CoA + H(+)</text>
        <dbReference type="Rhea" id="RHEA:13725"/>
        <dbReference type="ChEBI" id="CHEBI:15378"/>
        <dbReference type="ChEBI" id="CHEBI:57287"/>
        <dbReference type="ChEBI" id="CHEBI:57288"/>
        <dbReference type="ChEBI" id="CHEBI:57776"/>
        <dbReference type="ChEBI" id="CHEBI:58516"/>
        <dbReference type="EC" id="2.3.1.157"/>
    </reaction>
</comment>
<dbReference type="InterPro" id="IPR038009">
    <property type="entry name" value="GlmU_C_LbH"/>
</dbReference>
<keyword evidence="11" id="KW-0133">Cell shape</keyword>
<dbReference type="Pfam" id="PF00132">
    <property type="entry name" value="Hexapep"/>
    <property type="match status" value="1"/>
</dbReference>
<comment type="catalytic activity">
    <reaction evidence="17">
        <text>N-acetyl-alpha-D-glucosamine 1-phosphate + UTP + H(+) = UDP-N-acetyl-alpha-D-glucosamine + diphosphate</text>
        <dbReference type="Rhea" id="RHEA:13509"/>
        <dbReference type="ChEBI" id="CHEBI:15378"/>
        <dbReference type="ChEBI" id="CHEBI:33019"/>
        <dbReference type="ChEBI" id="CHEBI:46398"/>
        <dbReference type="ChEBI" id="CHEBI:57705"/>
        <dbReference type="ChEBI" id="CHEBI:57776"/>
        <dbReference type="EC" id="2.7.7.23"/>
    </reaction>
</comment>
<dbReference type="NCBIfam" id="NF010939">
    <property type="entry name" value="PRK14359.1"/>
    <property type="match status" value="1"/>
</dbReference>
<name>A0A1W1CT79_9ZZZZ</name>
<dbReference type="InterPro" id="IPR001451">
    <property type="entry name" value="Hexapep"/>
</dbReference>
<dbReference type="InterPro" id="IPR029044">
    <property type="entry name" value="Nucleotide-diphossugar_trans"/>
</dbReference>
<dbReference type="GO" id="GO:0019134">
    <property type="term" value="F:glucosamine-1-phosphate N-acetyltransferase activity"/>
    <property type="evidence" value="ECO:0007669"/>
    <property type="project" value="UniProtKB-EC"/>
</dbReference>
<dbReference type="GO" id="GO:0006048">
    <property type="term" value="P:UDP-N-acetylglucosamine biosynthetic process"/>
    <property type="evidence" value="ECO:0007669"/>
    <property type="project" value="InterPro"/>
</dbReference>
<dbReference type="InterPro" id="IPR025877">
    <property type="entry name" value="MobA-like_NTP_Trfase"/>
</dbReference>
<keyword evidence="6 19" id="KW-0808">Transferase</keyword>
<dbReference type="CDD" id="cd03353">
    <property type="entry name" value="LbH_GlmU_C"/>
    <property type="match status" value="1"/>
</dbReference>
<dbReference type="EMBL" id="FPHI01000042">
    <property type="protein sequence ID" value="SFV68935.1"/>
    <property type="molecule type" value="Genomic_DNA"/>
</dbReference>
<dbReference type="Gene3D" id="3.90.550.10">
    <property type="entry name" value="Spore Coat Polysaccharide Biosynthesis Protein SpsA, Chain A"/>
    <property type="match status" value="1"/>
</dbReference>
<evidence type="ECO:0000259" key="18">
    <source>
        <dbReference type="Pfam" id="PF12804"/>
    </source>
</evidence>
<dbReference type="GO" id="GO:0009252">
    <property type="term" value="P:peptidoglycan biosynthetic process"/>
    <property type="evidence" value="ECO:0007669"/>
    <property type="project" value="UniProtKB-KW"/>
</dbReference>
<comment type="subcellular location">
    <subcellularLocation>
        <location evidence="2">Cytoplasm</location>
    </subcellularLocation>
</comment>
<dbReference type="GO" id="GO:0005737">
    <property type="term" value="C:cytoplasm"/>
    <property type="evidence" value="ECO:0007669"/>
    <property type="project" value="UniProtKB-SubCell"/>
</dbReference>
<feature type="domain" description="MobA-like NTP transferase" evidence="18">
    <location>
        <begin position="5"/>
        <end position="116"/>
    </location>
</feature>
<evidence type="ECO:0000256" key="5">
    <source>
        <dbReference type="ARBA" id="ARBA00022490"/>
    </source>
</evidence>
<sequence length="430" mass="46913">MSLSVVILAAGKGTRMKSDTPKVLHEISGKSMLFHAIDAAREISDDVMVVLYHQAELIQTKIEAHYENIHFHRQDAQKYPGTGGAMKGVVTANERTLILNGDMPLITKDSLLALTSGNADINMSVIKLDNPTGYGRVIIEDEKVLEIVEQKDCNEAQLLTNTVNAGIYAVNTSLLNHYIPALSNDNAQEEYYLTDIIKMAVDEGKTVNPIYVEEEEFKGVNSKLDLAHAEVIHQTRIKNALMRMGVTMRLPETIYIDCRATFEGECMLENGVSIQGASHIINSHIKANSVIEDSHIENSDVGPMGRVRPNSTLIDTHIGNFVEVKKSTLTGVKAGHLAYIGDASIEEGSNIGAGVITCNYDGKNKFQTKIGKNVFVGSDTQLVAPVTIPDDVMIAAGTTVTKDATSGDLVLSRSPQKSIKNFFYKFFGKA</sequence>
<dbReference type="SUPFAM" id="SSF53448">
    <property type="entry name" value="Nucleotide-diphospho-sugar transferases"/>
    <property type="match status" value="1"/>
</dbReference>
<dbReference type="SUPFAM" id="SSF51161">
    <property type="entry name" value="Trimeric LpxA-like enzymes"/>
    <property type="match status" value="1"/>
</dbReference>
<comment type="similarity">
    <text evidence="4">In the N-terminal section; belongs to the N-acetylglucosamine-1-phosphate uridyltransferase family.</text>
</comment>
<dbReference type="InterPro" id="IPR050065">
    <property type="entry name" value="GlmU-like"/>
</dbReference>
<dbReference type="GO" id="GO:0071555">
    <property type="term" value="P:cell wall organization"/>
    <property type="evidence" value="ECO:0007669"/>
    <property type="project" value="UniProtKB-KW"/>
</dbReference>
<keyword evidence="15" id="KW-0961">Cell wall biogenesis/degradation</keyword>
<evidence type="ECO:0000256" key="12">
    <source>
        <dbReference type="ARBA" id="ARBA00022984"/>
    </source>
</evidence>
<evidence type="ECO:0000256" key="11">
    <source>
        <dbReference type="ARBA" id="ARBA00022960"/>
    </source>
</evidence>
<evidence type="ECO:0000313" key="19">
    <source>
        <dbReference type="EMBL" id="SFV68935.1"/>
    </source>
</evidence>
<gene>
    <name evidence="19" type="ORF">MNB_SV-3-270</name>
</gene>
<evidence type="ECO:0000256" key="10">
    <source>
        <dbReference type="ARBA" id="ARBA00022842"/>
    </source>
</evidence>
<comment type="cofactor">
    <cofactor evidence="1">
        <name>Mg(2+)</name>
        <dbReference type="ChEBI" id="CHEBI:18420"/>
    </cofactor>
</comment>
<proteinExistence type="inferred from homology"/>
<evidence type="ECO:0000256" key="9">
    <source>
        <dbReference type="ARBA" id="ARBA00022737"/>
    </source>
</evidence>
<dbReference type="GO" id="GO:0000902">
    <property type="term" value="P:cell morphogenesis"/>
    <property type="evidence" value="ECO:0007669"/>
    <property type="project" value="InterPro"/>
</dbReference>
<evidence type="ECO:0000256" key="8">
    <source>
        <dbReference type="ARBA" id="ARBA00022723"/>
    </source>
</evidence>
<keyword evidence="10" id="KW-0460">Magnesium</keyword>
<dbReference type="PANTHER" id="PTHR43584:SF3">
    <property type="entry name" value="BIFUNCTIONAL PROTEIN GLMU"/>
    <property type="match status" value="1"/>
</dbReference>
<reference evidence="19" key="1">
    <citation type="submission" date="2016-10" db="EMBL/GenBank/DDBJ databases">
        <authorList>
            <person name="de Groot N.N."/>
        </authorList>
    </citation>
    <scope>NUCLEOTIDE SEQUENCE</scope>
</reference>
<dbReference type="GO" id="GO:0000287">
    <property type="term" value="F:magnesium ion binding"/>
    <property type="evidence" value="ECO:0007669"/>
    <property type="project" value="InterPro"/>
</dbReference>
<dbReference type="GO" id="GO:0003977">
    <property type="term" value="F:UDP-N-acetylglucosamine diphosphorylase activity"/>
    <property type="evidence" value="ECO:0007669"/>
    <property type="project" value="UniProtKB-EC"/>
</dbReference>
<evidence type="ECO:0000256" key="4">
    <source>
        <dbReference type="ARBA" id="ARBA00007947"/>
    </source>
</evidence>
<evidence type="ECO:0000256" key="1">
    <source>
        <dbReference type="ARBA" id="ARBA00001946"/>
    </source>
</evidence>
<keyword evidence="8" id="KW-0479">Metal-binding</keyword>
<dbReference type="Pfam" id="PF12804">
    <property type="entry name" value="NTP_transf_3"/>
    <property type="match status" value="1"/>
</dbReference>
<dbReference type="Gene3D" id="2.160.10.10">
    <property type="entry name" value="Hexapeptide repeat proteins"/>
    <property type="match status" value="1"/>
</dbReference>
<keyword evidence="13" id="KW-0511">Multifunctional enzyme</keyword>
<keyword evidence="7 19" id="KW-0548">Nucleotidyltransferase</keyword>
<comment type="similarity">
    <text evidence="3">In the C-terminal section; belongs to the transferase hexapeptide repeat family.</text>
</comment>
<evidence type="ECO:0000256" key="16">
    <source>
        <dbReference type="ARBA" id="ARBA00048247"/>
    </source>
</evidence>
<protein>
    <submittedName>
        <fullName evidence="19">N-acetylglucosamine-1-phosphate uridyltransferase / Glucosamine-1-phosphate N-acetyltransferase</fullName>
        <ecNumber evidence="19">2.3.1.157</ecNumber>
        <ecNumber evidence="19">2.7.7.23</ecNumber>
    </submittedName>
</protein>
<dbReference type="InterPro" id="IPR011004">
    <property type="entry name" value="Trimer_LpxA-like_sf"/>
</dbReference>
<dbReference type="GO" id="GO:0008360">
    <property type="term" value="P:regulation of cell shape"/>
    <property type="evidence" value="ECO:0007669"/>
    <property type="project" value="UniProtKB-KW"/>
</dbReference>
<accession>A0A1W1CT79</accession>
<organism evidence="19">
    <name type="scientific">hydrothermal vent metagenome</name>
    <dbReference type="NCBI Taxonomy" id="652676"/>
    <lineage>
        <taxon>unclassified sequences</taxon>
        <taxon>metagenomes</taxon>
        <taxon>ecological metagenomes</taxon>
    </lineage>
</organism>
<dbReference type="EC" id="2.7.7.23" evidence="19"/>
<keyword evidence="14 19" id="KW-0012">Acyltransferase</keyword>